<evidence type="ECO:0000313" key="1">
    <source>
        <dbReference type="EMBL" id="KOR76457.1"/>
    </source>
</evidence>
<protein>
    <submittedName>
        <fullName evidence="1">Uncharacterized protein</fullName>
    </submittedName>
</protein>
<dbReference type="EMBL" id="LIUT01000008">
    <property type="protein sequence ID" value="KOR76457.1"/>
    <property type="molecule type" value="Genomic_DNA"/>
</dbReference>
<sequence>MKKNPIDQTPIVYENQNYHFRLDLPGDWKETYIISEKDETIEFLDKANNEAGAGGALFTIRVFSEQQWQEESEELLNTIHITEVGKSDDKVYTFSTPTDVQFNSGDEQLKEGYSKMFKDVEGIKDSFRLTK</sequence>
<gene>
    <name evidence="1" type="ORF">AM231_25895</name>
</gene>
<name>A0A0M1N2R4_9BACL</name>
<dbReference type="AlphaFoldDB" id="A0A0M1N2R4"/>
<dbReference type="PATRIC" id="fig|1705565.3.peg.1380"/>
<comment type="caution">
    <text evidence="1">The sequence shown here is derived from an EMBL/GenBank/DDBJ whole genome shotgun (WGS) entry which is preliminary data.</text>
</comment>
<reference evidence="2" key="1">
    <citation type="submission" date="2015-08" db="EMBL/GenBank/DDBJ databases">
        <title>Genome sequencing project for genomic taxonomy and phylogenomics of Bacillus-like bacteria.</title>
        <authorList>
            <person name="Liu B."/>
            <person name="Wang J."/>
            <person name="Zhu Y."/>
            <person name="Liu G."/>
            <person name="Chen Q."/>
            <person name="Chen Z."/>
            <person name="Lan J."/>
            <person name="Che J."/>
            <person name="Ge C."/>
            <person name="Shi H."/>
            <person name="Pan Z."/>
            <person name="Liu X."/>
        </authorList>
    </citation>
    <scope>NUCLEOTIDE SEQUENCE [LARGE SCALE GENOMIC DNA]</scope>
    <source>
        <strain evidence="2">FJAT-22460</strain>
    </source>
</reference>
<evidence type="ECO:0000313" key="2">
    <source>
        <dbReference type="Proteomes" id="UP000036932"/>
    </source>
</evidence>
<accession>A0A0M1N2R4</accession>
<proteinExistence type="predicted"/>
<dbReference type="Proteomes" id="UP000036932">
    <property type="component" value="Unassembled WGS sequence"/>
</dbReference>
<keyword evidence="2" id="KW-1185">Reference proteome</keyword>
<organism evidence="1 2">
    <name type="scientific">Paenibacillus solani</name>
    <dbReference type="NCBI Taxonomy" id="1705565"/>
    <lineage>
        <taxon>Bacteria</taxon>
        <taxon>Bacillati</taxon>
        <taxon>Bacillota</taxon>
        <taxon>Bacilli</taxon>
        <taxon>Bacillales</taxon>
        <taxon>Paenibacillaceae</taxon>
        <taxon>Paenibacillus</taxon>
    </lineage>
</organism>